<sequence>MDLPIQWTLGLLKGFLPETSVEFLQTHLLDQSSPAQSLKRQAFAIASASAARLYPVLEPAADRAMQFMYSAPDAVVLVFLLVVVVAVYQFLALVRRIMMFWTRLAMRLLFWSAVGALVAVAYQRGLEATVHDAVVIGSKLFGYAMTIKDVFWREYQRWDAQQRHAQQAQNYRNAGPAGAGAAGGRSRW</sequence>
<evidence type="ECO:0000256" key="2">
    <source>
        <dbReference type="SAM" id="Phobius"/>
    </source>
</evidence>
<evidence type="ECO:0000313" key="3">
    <source>
        <dbReference type="EMBL" id="KAK3372545.1"/>
    </source>
</evidence>
<keyword evidence="2" id="KW-1133">Transmembrane helix</keyword>
<dbReference type="AlphaFoldDB" id="A0AAE0KAP6"/>
<feature type="region of interest" description="Disordered" evidence="1">
    <location>
        <begin position="169"/>
        <end position="188"/>
    </location>
</feature>
<reference evidence="3" key="1">
    <citation type="journal article" date="2023" name="Mol. Phylogenet. Evol.">
        <title>Genome-scale phylogeny and comparative genomics of the fungal order Sordariales.</title>
        <authorList>
            <person name="Hensen N."/>
            <person name="Bonometti L."/>
            <person name="Westerberg I."/>
            <person name="Brannstrom I.O."/>
            <person name="Guillou S."/>
            <person name="Cros-Aarteil S."/>
            <person name="Calhoun S."/>
            <person name="Haridas S."/>
            <person name="Kuo A."/>
            <person name="Mondo S."/>
            <person name="Pangilinan J."/>
            <person name="Riley R."/>
            <person name="LaButti K."/>
            <person name="Andreopoulos B."/>
            <person name="Lipzen A."/>
            <person name="Chen C."/>
            <person name="Yan M."/>
            <person name="Daum C."/>
            <person name="Ng V."/>
            <person name="Clum A."/>
            <person name="Steindorff A."/>
            <person name="Ohm R.A."/>
            <person name="Martin F."/>
            <person name="Silar P."/>
            <person name="Natvig D.O."/>
            <person name="Lalanne C."/>
            <person name="Gautier V."/>
            <person name="Ament-Velasquez S.L."/>
            <person name="Kruys A."/>
            <person name="Hutchinson M.I."/>
            <person name="Powell A.J."/>
            <person name="Barry K."/>
            <person name="Miller A.N."/>
            <person name="Grigoriev I.V."/>
            <person name="Debuchy R."/>
            <person name="Gladieux P."/>
            <person name="Hiltunen Thoren M."/>
            <person name="Johannesson H."/>
        </authorList>
    </citation>
    <scope>NUCLEOTIDE SEQUENCE</scope>
    <source>
        <strain evidence="3">CBS 232.78</strain>
    </source>
</reference>
<dbReference type="Pfam" id="PF12716">
    <property type="entry name" value="Apq12"/>
    <property type="match status" value="1"/>
</dbReference>
<accession>A0AAE0KAP6</accession>
<name>A0AAE0KAP6_9PEZI</name>
<keyword evidence="4" id="KW-1185">Reference proteome</keyword>
<comment type="caution">
    <text evidence="3">The sequence shown here is derived from an EMBL/GenBank/DDBJ whole genome shotgun (WGS) entry which is preliminary data.</text>
</comment>
<feature type="transmembrane region" description="Helical" evidence="2">
    <location>
        <begin position="74"/>
        <end position="92"/>
    </location>
</feature>
<evidence type="ECO:0000256" key="1">
    <source>
        <dbReference type="SAM" id="MobiDB-lite"/>
    </source>
</evidence>
<gene>
    <name evidence="3" type="ORF">B0H63DRAFT_453863</name>
</gene>
<dbReference type="Proteomes" id="UP001285441">
    <property type="component" value="Unassembled WGS sequence"/>
</dbReference>
<protein>
    <submittedName>
        <fullName evidence="3">Uncharacterized protein</fullName>
    </submittedName>
</protein>
<feature type="compositionally biased region" description="Gly residues" evidence="1">
    <location>
        <begin position="177"/>
        <end position="188"/>
    </location>
</feature>
<proteinExistence type="predicted"/>
<feature type="transmembrane region" description="Helical" evidence="2">
    <location>
        <begin position="104"/>
        <end position="122"/>
    </location>
</feature>
<dbReference type="InterPro" id="IPR024316">
    <property type="entry name" value="APQ12"/>
</dbReference>
<reference evidence="3" key="2">
    <citation type="submission" date="2023-06" db="EMBL/GenBank/DDBJ databases">
        <authorList>
            <consortium name="Lawrence Berkeley National Laboratory"/>
            <person name="Haridas S."/>
            <person name="Hensen N."/>
            <person name="Bonometti L."/>
            <person name="Westerberg I."/>
            <person name="Brannstrom I.O."/>
            <person name="Guillou S."/>
            <person name="Cros-Aarteil S."/>
            <person name="Calhoun S."/>
            <person name="Kuo A."/>
            <person name="Mondo S."/>
            <person name="Pangilinan J."/>
            <person name="Riley R."/>
            <person name="LaButti K."/>
            <person name="Andreopoulos B."/>
            <person name="Lipzen A."/>
            <person name="Chen C."/>
            <person name="Yanf M."/>
            <person name="Daum C."/>
            <person name="Ng V."/>
            <person name="Clum A."/>
            <person name="Steindorff A."/>
            <person name="Ohm R."/>
            <person name="Martin F."/>
            <person name="Silar P."/>
            <person name="Natvig D."/>
            <person name="Lalanne C."/>
            <person name="Gautier V."/>
            <person name="Ament-velasquez S.L."/>
            <person name="Kruys A."/>
            <person name="Hutchinson M.I."/>
            <person name="Powell A.J."/>
            <person name="Barry K."/>
            <person name="Miller A.N."/>
            <person name="Grigoriev I.V."/>
            <person name="Debuchy R."/>
            <person name="Gladieux P."/>
            <person name="Thoren M.H."/>
            <person name="Johannesson H."/>
        </authorList>
    </citation>
    <scope>NUCLEOTIDE SEQUENCE</scope>
    <source>
        <strain evidence="3">CBS 232.78</strain>
    </source>
</reference>
<organism evidence="3 4">
    <name type="scientific">Podospora didyma</name>
    <dbReference type="NCBI Taxonomy" id="330526"/>
    <lineage>
        <taxon>Eukaryota</taxon>
        <taxon>Fungi</taxon>
        <taxon>Dikarya</taxon>
        <taxon>Ascomycota</taxon>
        <taxon>Pezizomycotina</taxon>
        <taxon>Sordariomycetes</taxon>
        <taxon>Sordariomycetidae</taxon>
        <taxon>Sordariales</taxon>
        <taxon>Podosporaceae</taxon>
        <taxon>Podospora</taxon>
    </lineage>
</organism>
<dbReference type="EMBL" id="JAULSW010000008">
    <property type="protein sequence ID" value="KAK3372545.1"/>
    <property type="molecule type" value="Genomic_DNA"/>
</dbReference>
<keyword evidence="2" id="KW-0472">Membrane</keyword>
<keyword evidence="2" id="KW-0812">Transmembrane</keyword>
<evidence type="ECO:0000313" key="4">
    <source>
        <dbReference type="Proteomes" id="UP001285441"/>
    </source>
</evidence>